<dbReference type="Proteomes" id="UP000261811">
    <property type="component" value="Unassembled WGS sequence"/>
</dbReference>
<feature type="transmembrane region" description="Helical" evidence="1">
    <location>
        <begin position="94"/>
        <end position="113"/>
    </location>
</feature>
<evidence type="ECO:0000256" key="1">
    <source>
        <dbReference type="SAM" id="Phobius"/>
    </source>
</evidence>
<proteinExistence type="predicted"/>
<reference evidence="2 3" key="1">
    <citation type="submission" date="2018-08" db="EMBL/GenBank/DDBJ databases">
        <title>Actinomadura jelena sp. nov., a novel Actinomycete isolated from soil in Chad.</title>
        <authorList>
            <person name="Shi L."/>
        </authorList>
    </citation>
    <scope>NUCLEOTIDE SEQUENCE [LARGE SCALE GENOMIC DNA]</scope>
    <source>
        <strain evidence="2 3">NEAU-G17</strain>
    </source>
</reference>
<name>A0A372JIL7_9ACTN</name>
<gene>
    <name evidence="2" type="ORF">DZF91_21000</name>
</gene>
<evidence type="ECO:0000313" key="3">
    <source>
        <dbReference type="Proteomes" id="UP000261811"/>
    </source>
</evidence>
<protein>
    <submittedName>
        <fullName evidence="2">Uncharacterized protein</fullName>
    </submittedName>
</protein>
<comment type="caution">
    <text evidence="2">The sequence shown here is derived from an EMBL/GenBank/DDBJ whole genome shotgun (WGS) entry which is preliminary data.</text>
</comment>
<keyword evidence="1" id="KW-1133">Transmembrane helix</keyword>
<sequence>MQAEGRDEGAHLVAVDGCRVADQRVQMAVALQGDQVGQGGAGAQLGRLAGGVGGLLVARDGAAVDEPETGGVGDRPLFVAIATRSPHRLDGLHAAGWTAAAVTVVGGLIALALTSPRPLSASASTEQAPSLERAAQ</sequence>
<keyword evidence="3" id="KW-1185">Reference proteome</keyword>
<accession>A0A372JIL7</accession>
<organism evidence="2 3">
    <name type="scientific">Actinomadura logoneensis</name>
    <dbReference type="NCBI Taxonomy" id="2293572"/>
    <lineage>
        <taxon>Bacteria</taxon>
        <taxon>Bacillati</taxon>
        <taxon>Actinomycetota</taxon>
        <taxon>Actinomycetes</taxon>
        <taxon>Streptosporangiales</taxon>
        <taxon>Thermomonosporaceae</taxon>
        <taxon>Actinomadura</taxon>
    </lineage>
</organism>
<dbReference type="AlphaFoldDB" id="A0A372JIL7"/>
<keyword evidence="1" id="KW-0812">Transmembrane</keyword>
<dbReference type="EMBL" id="QURH01000328">
    <property type="protein sequence ID" value="RFU39704.1"/>
    <property type="molecule type" value="Genomic_DNA"/>
</dbReference>
<keyword evidence="1" id="KW-0472">Membrane</keyword>
<evidence type="ECO:0000313" key="2">
    <source>
        <dbReference type="EMBL" id="RFU39704.1"/>
    </source>
</evidence>